<gene>
    <name evidence="1" type="ORF">CLIB1444_05S04148</name>
</gene>
<reference evidence="1" key="1">
    <citation type="submission" date="2022-06" db="EMBL/GenBank/DDBJ databases">
        <authorList>
            <person name="Legras J.-L."/>
            <person name="Devillers H."/>
            <person name="Grondin C."/>
        </authorList>
    </citation>
    <scope>NUCLEOTIDE SEQUENCE</scope>
    <source>
        <strain evidence="1">CLIB 1444</strain>
    </source>
</reference>
<organism evidence="1 2">
    <name type="scientific">[Candida] jaroonii</name>
    <dbReference type="NCBI Taxonomy" id="467808"/>
    <lineage>
        <taxon>Eukaryota</taxon>
        <taxon>Fungi</taxon>
        <taxon>Dikarya</taxon>
        <taxon>Ascomycota</taxon>
        <taxon>Saccharomycotina</taxon>
        <taxon>Pichiomycetes</taxon>
        <taxon>Debaryomycetaceae</taxon>
        <taxon>Yamadazyma</taxon>
    </lineage>
</organism>
<proteinExistence type="predicted"/>
<sequence>MNILRIRLLTIHIYKCWKNNRSVSKVLADFAVSALPFLLWLILFNSVNMIPNNVKPRINVRLLLRLDDYIFNNFMGIISCIILTNLISLGLFNKFYKETFSSIDYTKFNLPLTIVPKRSRKYTRSSTKVAGDLLLHNLPLIFISFSWFILKIVFSFKEPITKFKNLLALIFFIMGHFLILPITIYYLYLFQYPGVLKRFIIILGLQNLIIVLIHIFFPNVPPIYIQYYGENKIPSYESPGYSEGLTRIDINPFVQYIILYVKSIEFGILPSLHSSISLLITFFLCYLIKSIMVRVGIVIYLLLQIWSSLYLDHHWKFDILVSIIFSSGFFLLIKSDLDNLKTNFLHNYKLNYNGSTMGMRLFKGTKFESLFNPL</sequence>
<keyword evidence="2" id="KW-1185">Reference proteome</keyword>
<accession>A0ACA9Y7X8</accession>
<dbReference type="EMBL" id="CALSDN010000005">
    <property type="protein sequence ID" value="CAH6721126.1"/>
    <property type="molecule type" value="Genomic_DNA"/>
</dbReference>
<name>A0ACA9Y7X8_9ASCO</name>
<dbReference type="Proteomes" id="UP001152531">
    <property type="component" value="Unassembled WGS sequence"/>
</dbReference>
<protein>
    <submittedName>
        <fullName evidence="1">Uncharacterized protein</fullName>
    </submittedName>
</protein>
<comment type="caution">
    <text evidence="1">The sequence shown here is derived from an EMBL/GenBank/DDBJ whole genome shotgun (WGS) entry which is preliminary data.</text>
</comment>
<evidence type="ECO:0000313" key="2">
    <source>
        <dbReference type="Proteomes" id="UP001152531"/>
    </source>
</evidence>
<evidence type="ECO:0000313" key="1">
    <source>
        <dbReference type="EMBL" id="CAH6721126.1"/>
    </source>
</evidence>